<dbReference type="HOGENOM" id="CLU_2570540_0_0_9"/>
<reference evidence="1" key="1">
    <citation type="submission" date="2014-08" db="EMBL/GenBank/DDBJ databases">
        <title>Comparative genomics of the Paenibacillus odorifer group.</title>
        <authorList>
            <person name="den Bakker H.C."/>
            <person name="Tsai Y.-C.Y.-C."/>
            <person name="Martin N."/>
            <person name="Korlach J."/>
            <person name="Wiedmann M."/>
        </authorList>
    </citation>
    <scope>NUCLEOTIDE SEQUENCE [LARGE SCALE GENOMIC DNA]</scope>
    <source>
        <strain evidence="1">DSM 13188</strain>
    </source>
</reference>
<dbReference type="KEGG" id="pbd:PBOR_13535"/>
<dbReference type="PROSITE" id="PS51257">
    <property type="entry name" value="PROKAR_LIPOPROTEIN"/>
    <property type="match status" value="1"/>
</dbReference>
<dbReference type="Proteomes" id="UP000029518">
    <property type="component" value="Chromosome"/>
</dbReference>
<accession>A0A089LFC6</accession>
<dbReference type="AlphaFoldDB" id="A0A089LFC6"/>
<sequence>MVKKNTIFTRTPILIFICLFLLTSCNKDAEIFIGTVHTIDAENKRMLVISGLKEEDLKLSESCSTQIIPDEGITSPGIIKY</sequence>
<dbReference type="OrthoDB" id="2619173at2"/>
<proteinExistence type="predicted"/>
<evidence type="ECO:0000313" key="2">
    <source>
        <dbReference type="Proteomes" id="UP000029518"/>
    </source>
</evidence>
<gene>
    <name evidence="1" type="ORF">PBOR_13535</name>
</gene>
<organism evidence="1 2">
    <name type="scientific">Paenibacillus borealis</name>
    <dbReference type="NCBI Taxonomy" id="160799"/>
    <lineage>
        <taxon>Bacteria</taxon>
        <taxon>Bacillati</taxon>
        <taxon>Bacillota</taxon>
        <taxon>Bacilli</taxon>
        <taxon>Bacillales</taxon>
        <taxon>Paenibacillaceae</taxon>
        <taxon>Paenibacillus</taxon>
    </lineage>
</organism>
<protein>
    <submittedName>
        <fullName evidence="1">Uncharacterized protein</fullName>
    </submittedName>
</protein>
<dbReference type="EMBL" id="CP009285">
    <property type="protein sequence ID" value="AIQ57838.1"/>
    <property type="molecule type" value="Genomic_DNA"/>
</dbReference>
<evidence type="ECO:0000313" key="1">
    <source>
        <dbReference type="EMBL" id="AIQ57838.1"/>
    </source>
</evidence>
<name>A0A089LFC6_PAEBO</name>
<keyword evidence="2" id="KW-1185">Reference proteome</keyword>